<gene>
    <name evidence="1" type="ORF">SDC9_59204</name>
</gene>
<name>A0A644X9K3_9ZZZZ</name>
<comment type="caution">
    <text evidence="1">The sequence shown here is derived from an EMBL/GenBank/DDBJ whole genome shotgun (WGS) entry which is preliminary data.</text>
</comment>
<protein>
    <submittedName>
        <fullName evidence="1">Uncharacterized protein</fullName>
    </submittedName>
</protein>
<organism evidence="1">
    <name type="scientific">bioreactor metagenome</name>
    <dbReference type="NCBI Taxonomy" id="1076179"/>
    <lineage>
        <taxon>unclassified sequences</taxon>
        <taxon>metagenomes</taxon>
        <taxon>ecological metagenomes</taxon>
    </lineage>
</organism>
<evidence type="ECO:0000313" key="1">
    <source>
        <dbReference type="EMBL" id="MPM12850.1"/>
    </source>
</evidence>
<accession>A0A644X9K3</accession>
<sequence length="204" mass="21601">MVLVYPPAAEAEQVHPVGLGDRLGQQRDIPAGKDVGRGQALDPLPLGEVVVALAADQREEGEGEHVVDHVRVAAEHLHQVLDEADLPGNLGEQPHRSVQQAAVLPGVRRPSRLVLALQLLEPAQVPALGEDESIPAVPGIDEPLVRDEDGPVLHRAPVDDAVGTPAVVVICLVRRGIGALPVPPDMQVYLVVVSSGSRHLPPLY</sequence>
<proteinExistence type="predicted"/>
<dbReference type="EMBL" id="VSSQ01002030">
    <property type="protein sequence ID" value="MPM12850.1"/>
    <property type="molecule type" value="Genomic_DNA"/>
</dbReference>
<dbReference type="AlphaFoldDB" id="A0A644X9K3"/>
<reference evidence="1" key="1">
    <citation type="submission" date="2019-08" db="EMBL/GenBank/DDBJ databases">
        <authorList>
            <person name="Kucharzyk K."/>
            <person name="Murdoch R.W."/>
            <person name="Higgins S."/>
            <person name="Loffler F."/>
        </authorList>
    </citation>
    <scope>NUCLEOTIDE SEQUENCE</scope>
</reference>